<dbReference type="InterPro" id="IPR001107">
    <property type="entry name" value="Band_7"/>
</dbReference>
<dbReference type="InterPro" id="IPR018080">
    <property type="entry name" value="Band_7/stomatin-like_CS"/>
</dbReference>
<organism evidence="5">
    <name type="scientific">marine metagenome</name>
    <dbReference type="NCBI Taxonomy" id="408172"/>
    <lineage>
        <taxon>unclassified sequences</taxon>
        <taxon>metagenomes</taxon>
        <taxon>ecological metagenomes</taxon>
    </lineage>
</organism>
<name>A0A381S076_9ZZZZ</name>
<evidence type="ECO:0000313" key="5">
    <source>
        <dbReference type="EMBL" id="SUZ94563.1"/>
    </source>
</evidence>
<reference evidence="5" key="1">
    <citation type="submission" date="2018-05" db="EMBL/GenBank/DDBJ databases">
        <authorList>
            <person name="Lanie J.A."/>
            <person name="Ng W.-L."/>
            <person name="Kazmierczak K.M."/>
            <person name="Andrzejewski T.M."/>
            <person name="Davidsen T.M."/>
            <person name="Wayne K.J."/>
            <person name="Tettelin H."/>
            <person name="Glass J.I."/>
            <person name="Rusch D."/>
            <person name="Podicherti R."/>
            <person name="Tsui H.-C.T."/>
            <person name="Winkler M.E."/>
        </authorList>
    </citation>
    <scope>NUCLEOTIDE SEQUENCE</scope>
</reference>
<dbReference type="CDD" id="cd08826">
    <property type="entry name" value="SPFH_eoslipins_u1"/>
    <property type="match status" value="1"/>
</dbReference>
<comment type="subcellular location">
    <subcellularLocation>
        <location evidence="1">Membrane</location>
    </subcellularLocation>
</comment>
<sequence length="244" mass="27078">VVLYLISSIKILNEYERGVIFRLGKLLPHSKGPGVILVFAPIDRIVRVSLRTIVMDVPPQDVITRDNVSVKVNAVVYFRVMEPGRAIVEVENFHYATSQLAQTTLRSVLGQVELDGLLSERERLNQDLQGILDQNTDAWGIKVSAVEVKHVDLPPDMQRAMARQAEAEREKRAKIIHAEGEYTASEQLSQAAAVLAAEPNAITLRYLQTLTEIASEKNSTIVFPLPVELLNMLRKTSGASEPST</sequence>
<dbReference type="InterPro" id="IPR043202">
    <property type="entry name" value="Band-7_stomatin-like"/>
</dbReference>
<dbReference type="GO" id="GO:0005886">
    <property type="term" value="C:plasma membrane"/>
    <property type="evidence" value="ECO:0007669"/>
    <property type="project" value="InterPro"/>
</dbReference>
<dbReference type="SUPFAM" id="SSF117892">
    <property type="entry name" value="Band 7/SPFH domain"/>
    <property type="match status" value="1"/>
</dbReference>
<evidence type="ECO:0000256" key="3">
    <source>
        <dbReference type="ARBA" id="ARBA00023136"/>
    </source>
</evidence>
<feature type="non-terminal residue" evidence="5">
    <location>
        <position position="1"/>
    </location>
</feature>
<dbReference type="Gene3D" id="3.30.479.30">
    <property type="entry name" value="Band 7 domain"/>
    <property type="match status" value="1"/>
</dbReference>
<dbReference type="PROSITE" id="PS01270">
    <property type="entry name" value="BAND_7"/>
    <property type="match status" value="1"/>
</dbReference>
<evidence type="ECO:0000259" key="4">
    <source>
        <dbReference type="SMART" id="SM00244"/>
    </source>
</evidence>
<dbReference type="InterPro" id="IPR001972">
    <property type="entry name" value="Stomatin_HflK_fam"/>
</dbReference>
<dbReference type="GO" id="GO:0098552">
    <property type="term" value="C:side of membrane"/>
    <property type="evidence" value="ECO:0007669"/>
    <property type="project" value="UniProtKB-ARBA"/>
</dbReference>
<evidence type="ECO:0000256" key="1">
    <source>
        <dbReference type="ARBA" id="ARBA00004370"/>
    </source>
</evidence>
<dbReference type="InterPro" id="IPR036013">
    <property type="entry name" value="Band_7/SPFH_dom_sf"/>
</dbReference>
<dbReference type="PANTHER" id="PTHR10264:SF19">
    <property type="entry name" value="AT06885P-RELATED"/>
    <property type="match status" value="1"/>
</dbReference>
<dbReference type="FunFam" id="3.30.479.30:FF:000004">
    <property type="entry name" value="Putative membrane protease family, stomatin"/>
    <property type="match status" value="1"/>
</dbReference>
<dbReference type="AlphaFoldDB" id="A0A381S076"/>
<evidence type="ECO:0000256" key="2">
    <source>
        <dbReference type="ARBA" id="ARBA00008164"/>
    </source>
</evidence>
<dbReference type="Pfam" id="PF01145">
    <property type="entry name" value="Band_7"/>
    <property type="match status" value="1"/>
</dbReference>
<dbReference type="PRINTS" id="PR00721">
    <property type="entry name" value="STOMATIN"/>
</dbReference>
<protein>
    <recommendedName>
        <fullName evidence="4">Band 7 domain-containing protein</fullName>
    </recommendedName>
</protein>
<gene>
    <name evidence="5" type="ORF">METZ01_LOCUS47417</name>
</gene>
<dbReference type="PANTHER" id="PTHR10264">
    <property type="entry name" value="BAND 7 PROTEIN-RELATED"/>
    <property type="match status" value="1"/>
</dbReference>
<keyword evidence="3" id="KW-0472">Membrane</keyword>
<accession>A0A381S076</accession>
<comment type="similarity">
    <text evidence="2">Belongs to the band 7/mec-2 family.</text>
</comment>
<feature type="domain" description="Band 7" evidence="4">
    <location>
        <begin position="7"/>
        <end position="165"/>
    </location>
</feature>
<proteinExistence type="inferred from homology"/>
<dbReference type="EMBL" id="UINC01002246">
    <property type="protein sequence ID" value="SUZ94563.1"/>
    <property type="molecule type" value="Genomic_DNA"/>
</dbReference>
<dbReference type="Gene3D" id="6.10.250.2090">
    <property type="match status" value="1"/>
</dbReference>
<dbReference type="SMART" id="SM00244">
    <property type="entry name" value="PHB"/>
    <property type="match status" value="1"/>
</dbReference>